<dbReference type="SUPFAM" id="SSF90229">
    <property type="entry name" value="CCCH zinc finger"/>
    <property type="match status" value="1"/>
</dbReference>
<keyword evidence="1" id="KW-0479">Metal-binding</keyword>
<evidence type="ECO:0000256" key="2">
    <source>
        <dbReference type="ARBA" id="ARBA00022771"/>
    </source>
</evidence>
<reference evidence="6" key="3">
    <citation type="journal article" date="2017" name="Nature">
        <title>Genome sequence of the progenitor of the wheat D genome Aegilops tauschii.</title>
        <authorList>
            <person name="Luo M.C."/>
            <person name="Gu Y.Q."/>
            <person name="Puiu D."/>
            <person name="Wang H."/>
            <person name="Twardziok S.O."/>
            <person name="Deal K.R."/>
            <person name="Huo N."/>
            <person name="Zhu T."/>
            <person name="Wang L."/>
            <person name="Wang Y."/>
            <person name="McGuire P.E."/>
            <person name="Liu S."/>
            <person name="Long H."/>
            <person name="Ramasamy R.K."/>
            <person name="Rodriguez J.C."/>
            <person name="Van S.L."/>
            <person name="Yuan L."/>
            <person name="Wang Z."/>
            <person name="Xia Z."/>
            <person name="Xiao L."/>
            <person name="Anderson O.D."/>
            <person name="Ouyang S."/>
            <person name="Liang Y."/>
            <person name="Zimin A.V."/>
            <person name="Pertea G."/>
            <person name="Qi P."/>
            <person name="Bennetzen J.L."/>
            <person name="Dai X."/>
            <person name="Dawson M.W."/>
            <person name="Muller H.G."/>
            <person name="Kugler K."/>
            <person name="Rivarola-Duarte L."/>
            <person name="Spannagl M."/>
            <person name="Mayer K.F.X."/>
            <person name="Lu F.H."/>
            <person name="Bevan M.W."/>
            <person name="Leroy P."/>
            <person name="Li P."/>
            <person name="You F.M."/>
            <person name="Sun Q."/>
            <person name="Liu Z."/>
            <person name="Lyons E."/>
            <person name="Wicker T."/>
            <person name="Salzberg S.L."/>
            <person name="Devos K.M."/>
            <person name="Dvorak J."/>
        </authorList>
    </citation>
    <scope>NUCLEOTIDE SEQUENCE [LARGE SCALE GENOMIC DNA]</scope>
    <source>
        <strain evidence="6">cv. AL8/78</strain>
    </source>
</reference>
<accession>A0A453KQ99</accession>
<evidence type="ECO:0000313" key="6">
    <source>
        <dbReference type="EnsemblPlants" id="AET5Gv20476100.6"/>
    </source>
</evidence>
<sequence length="34" mass="3691">MGPESIFKSRLCMSFLAGESCAFGGRCSFRPCQS</sequence>
<evidence type="ECO:0000256" key="4">
    <source>
        <dbReference type="ARBA" id="ARBA00023125"/>
    </source>
</evidence>
<evidence type="ECO:0000256" key="3">
    <source>
        <dbReference type="ARBA" id="ARBA00022833"/>
    </source>
</evidence>
<dbReference type="AlphaFoldDB" id="A0A453KQ99"/>
<dbReference type="InterPro" id="IPR000571">
    <property type="entry name" value="Znf_CCCH"/>
</dbReference>
<keyword evidence="4" id="KW-0238">DNA-binding</keyword>
<dbReference type="Gene3D" id="4.10.1000.10">
    <property type="entry name" value="Zinc finger, CCCH-type"/>
    <property type="match status" value="1"/>
</dbReference>
<dbReference type="EnsemblPlants" id="AET5Gv20476100.5">
    <property type="protein sequence ID" value="AET5Gv20476100.5"/>
    <property type="gene ID" value="AET5Gv20476100"/>
</dbReference>
<reference evidence="6" key="4">
    <citation type="submission" date="2019-03" db="UniProtKB">
        <authorList>
            <consortium name="EnsemblPlants"/>
        </authorList>
    </citation>
    <scope>IDENTIFICATION</scope>
</reference>
<protein>
    <recommendedName>
        <fullName evidence="5">C3H1-type domain-containing protein</fullName>
    </recommendedName>
</protein>
<reference evidence="6" key="5">
    <citation type="journal article" date="2021" name="G3 (Bethesda)">
        <title>Aegilops tauschii genome assembly Aet v5.0 features greater sequence contiguity and improved annotation.</title>
        <authorList>
            <person name="Wang L."/>
            <person name="Zhu T."/>
            <person name="Rodriguez J.C."/>
            <person name="Deal K.R."/>
            <person name="Dubcovsky J."/>
            <person name="McGuire P.E."/>
            <person name="Lux T."/>
            <person name="Spannagl M."/>
            <person name="Mayer K.F.X."/>
            <person name="Baldrich P."/>
            <person name="Meyers B.C."/>
            <person name="Huo N."/>
            <person name="Gu Y.Q."/>
            <person name="Zhou H."/>
            <person name="Devos K.M."/>
            <person name="Bennetzen J.L."/>
            <person name="Unver T."/>
            <person name="Budak H."/>
            <person name="Gulick P.J."/>
            <person name="Galiba G."/>
            <person name="Kalapos B."/>
            <person name="Nelson D.R."/>
            <person name="Li P."/>
            <person name="You F.M."/>
            <person name="Luo M.C."/>
            <person name="Dvorak J."/>
        </authorList>
    </citation>
    <scope>NUCLEOTIDE SEQUENCE [LARGE SCALE GENOMIC DNA]</scope>
    <source>
        <strain evidence="6">cv. AL8/78</strain>
    </source>
</reference>
<dbReference type="Gramene" id="AET5Gv20476100.7">
    <property type="protein sequence ID" value="AET5Gv20476100.7"/>
    <property type="gene ID" value="AET5Gv20476100"/>
</dbReference>
<keyword evidence="3" id="KW-0862">Zinc</keyword>
<keyword evidence="2" id="KW-0863">Zinc-finger</keyword>
<dbReference type="EnsemblPlants" id="AET5Gv20476100.11">
    <property type="protein sequence ID" value="AET5Gv20476100.11"/>
    <property type="gene ID" value="AET5Gv20476100"/>
</dbReference>
<feature type="domain" description="C3H1-type" evidence="5">
    <location>
        <begin position="7"/>
        <end position="29"/>
    </location>
</feature>
<dbReference type="InterPro" id="IPR036855">
    <property type="entry name" value="Znf_CCCH_sf"/>
</dbReference>
<name>A0A453KQ99_AEGTS</name>
<dbReference type="EnsemblPlants" id="AET5Gv20476100.4">
    <property type="protein sequence ID" value="AET5Gv20476100.4"/>
    <property type="gene ID" value="AET5Gv20476100"/>
</dbReference>
<dbReference type="Pfam" id="PF00642">
    <property type="entry name" value="zf-CCCH"/>
    <property type="match status" value="1"/>
</dbReference>
<dbReference type="Gramene" id="AET5Gv20476100.5">
    <property type="protein sequence ID" value="AET5Gv20476100.5"/>
    <property type="gene ID" value="AET5Gv20476100"/>
</dbReference>
<dbReference type="GO" id="GO:0008270">
    <property type="term" value="F:zinc ion binding"/>
    <property type="evidence" value="ECO:0007669"/>
    <property type="project" value="UniProtKB-KW"/>
</dbReference>
<evidence type="ECO:0000256" key="1">
    <source>
        <dbReference type="ARBA" id="ARBA00022723"/>
    </source>
</evidence>
<dbReference type="GO" id="GO:0003677">
    <property type="term" value="F:DNA binding"/>
    <property type="evidence" value="ECO:0007669"/>
    <property type="project" value="UniProtKB-KW"/>
</dbReference>
<dbReference type="Gramene" id="AET5Gv20476100.11">
    <property type="protein sequence ID" value="AET5Gv20476100.11"/>
    <property type="gene ID" value="AET5Gv20476100"/>
</dbReference>
<keyword evidence="7" id="KW-1185">Reference proteome</keyword>
<dbReference type="Proteomes" id="UP000015105">
    <property type="component" value="Chromosome 5D"/>
</dbReference>
<dbReference type="Gramene" id="AET5Gv20476100.6">
    <property type="protein sequence ID" value="AET5Gv20476100.6"/>
    <property type="gene ID" value="AET5Gv20476100"/>
</dbReference>
<dbReference type="EnsemblPlants" id="AET5Gv20476100.7">
    <property type="protein sequence ID" value="AET5Gv20476100.7"/>
    <property type="gene ID" value="AET5Gv20476100"/>
</dbReference>
<dbReference type="Gramene" id="AET5Gv20476100.4">
    <property type="protein sequence ID" value="AET5Gv20476100.4"/>
    <property type="gene ID" value="AET5Gv20476100"/>
</dbReference>
<proteinExistence type="predicted"/>
<reference evidence="7" key="1">
    <citation type="journal article" date="2014" name="Science">
        <title>Ancient hybridizations among the ancestral genomes of bread wheat.</title>
        <authorList>
            <consortium name="International Wheat Genome Sequencing Consortium,"/>
            <person name="Marcussen T."/>
            <person name="Sandve S.R."/>
            <person name="Heier L."/>
            <person name="Spannagl M."/>
            <person name="Pfeifer M."/>
            <person name="Jakobsen K.S."/>
            <person name="Wulff B.B."/>
            <person name="Steuernagel B."/>
            <person name="Mayer K.F."/>
            <person name="Olsen O.A."/>
        </authorList>
    </citation>
    <scope>NUCLEOTIDE SEQUENCE [LARGE SCALE GENOMIC DNA]</scope>
    <source>
        <strain evidence="7">cv. AL8/78</strain>
    </source>
</reference>
<evidence type="ECO:0000259" key="5">
    <source>
        <dbReference type="Pfam" id="PF00642"/>
    </source>
</evidence>
<reference evidence="7" key="2">
    <citation type="journal article" date="2017" name="Nat. Plants">
        <title>The Aegilops tauschii genome reveals multiple impacts of transposons.</title>
        <authorList>
            <person name="Zhao G."/>
            <person name="Zou C."/>
            <person name="Li K."/>
            <person name="Wang K."/>
            <person name="Li T."/>
            <person name="Gao L."/>
            <person name="Zhang X."/>
            <person name="Wang H."/>
            <person name="Yang Z."/>
            <person name="Liu X."/>
            <person name="Jiang W."/>
            <person name="Mao L."/>
            <person name="Kong X."/>
            <person name="Jiao Y."/>
            <person name="Jia J."/>
        </authorList>
    </citation>
    <scope>NUCLEOTIDE SEQUENCE [LARGE SCALE GENOMIC DNA]</scope>
    <source>
        <strain evidence="7">cv. AL8/78</strain>
    </source>
</reference>
<evidence type="ECO:0000313" key="7">
    <source>
        <dbReference type="Proteomes" id="UP000015105"/>
    </source>
</evidence>
<organism evidence="6 7">
    <name type="scientific">Aegilops tauschii subsp. strangulata</name>
    <name type="common">Goatgrass</name>
    <dbReference type="NCBI Taxonomy" id="200361"/>
    <lineage>
        <taxon>Eukaryota</taxon>
        <taxon>Viridiplantae</taxon>
        <taxon>Streptophyta</taxon>
        <taxon>Embryophyta</taxon>
        <taxon>Tracheophyta</taxon>
        <taxon>Spermatophyta</taxon>
        <taxon>Magnoliopsida</taxon>
        <taxon>Liliopsida</taxon>
        <taxon>Poales</taxon>
        <taxon>Poaceae</taxon>
        <taxon>BOP clade</taxon>
        <taxon>Pooideae</taxon>
        <taxon>Triticodae</taxon>
        <taxon>Triticeae</taxon>
        <taxon>Triticinae</taxon>
        <taxon>Aegilops</taxon>
    </lineage>
</organism>
<dbReference type="EnsemblPlants" id="AET5Gv20476100.6">
    <property type="protein sequence ID" value="AET5Gv20476100.6"/>
    <property type="gene ID" value="AET5Gv20476100"/>
</dbReference>